<comment type="caution">
    <text evidence="2">The sequence shown here is derived from an EMBL/GenBank/DDBJ whole genome shotgun (WGS) entry which is preliminary data.</text>
</comment>
<accession>A0A8K0SQP0</accession>
<evidence type="ECO:0000313" key="3">
    <source>
        <dbReference type="Proteomes" id="UP000813444"/>
    </source>
</evidence>
<dbReference type="AlphaFoldDB" id="A0A8K0SQP0"/>
<sequence>MRLPLLLSSVYLATTVVAGGYQGALERVLLYYAYQIDGLNDPSMRSLGIRCVSWSQTEGKCRNNIWREYNNCNAFDDPKKPGGKRCNFWELMTGLGETHGGNNGHLMMPKGTDINAKTLPIEATAVSYYMYTRQYMPINVDGVLSKGVVGDYNPHRFVMDGGTDYSEWLGRLGDTVMFVANSGKKNDGNKWMFEQFESTLKQLRAARIGDNGRYVVDAYKKDSTMDNKYMVTENPGTNPATKNEYKGLDWYDNHKETWIELNWAETQYQMEKGGVKNADAKMAAFRDRFFASESAKKHQAVMNEFELIENKLKGCR</sequence>
<dbReference type="OrthoDB" id="3467882at2759"/>
<dbReference type="EMBL" id="JAGPNK010000008">
    <property type="protein sequence ID" value="KAH7317093.1"/>
    <property type="molecule type" value="Genomic_DNA"/>
</dbReference>
<dbReference type="Proteomes" id="UP000813444">
    <property type="component" value="Unassembled WGS sequence"/>
</dbReference>
<keyword evidence="1" id="KW-0732">Signal</keyword>
<keyword evidence="3" id="KW-1185">Reference proteome</keyword>
<proteinExistence type="predicted"/>
<feature type="signal peptide" evidence="1">
    <location>
        <begin position="1"/>
        <end position="18"/>
    </location>
</feature>
<organism evidence="2 3">
    <name type="scientific">Stachybotrys elegans</name>
    <dbReference type="NCBI Taxonomy" id="80388"/>
    <lineage>
        <taxon>Eukaryota</taxon>
        <taxon>Fungi</taxon>
        <taxon>Dikarya</taxon>
        <taxon>Ascomycota</taxon>
        <taxon>Pezizomycotina</taxon>
        <taxon>Sordariomycetes</taxon>
        <taxon>Hypocreomycetidae</taxon>
        <taxon>Hypocreales</taxon>
        <taxon>Stachybotryaceae</taxon>
        <taxon>Stachybotrys</taxon>
    </lineage>
</organism>
<name>A0A8K0SQP0_9HYPO</name>
<evidence type="ECO:0000256" key="1">
    <source>
        <dbReference type="SAM" id="SignalP"/>
    </source>
</evidence>
<feature type="chain" id="PRO_5035443016" evidence="1">
    <location>
        <begin position="19"/>
        <end position="316"/>
    </location>
</feature>
<evidence type="ECO:0000313" key="2">
    <source>
        <dbReference type="EMBL" id="KAH7317093.1"/>
    </source>
</evidence>
<protein>
    <submittedName>
        <fullName evidence="2">Uncharacterized protein</fullName>
    </submittedName>
</protein>
<gene>
    <name evidence="2" type="ORF">B0I35DRAFT_479868</name>
</gene>
<reference evidence="2" key="1">
    <citation type="journal article" date="2021" name="Nat. Commun.">
        <title>Genetic determinants of endophytism in the Arabidopsis root mycobiome.</title>
        <authorList>
            <person name="Mesny F."/>
            <person name="Miyauchi S."/>
            <person name="Thiergart T."/>
            <person name="Pickel B."/>
            <person name="Atanasova L."/>
            <person name="Karlsson M."/>
            <person name="Huettel B."/>
            <person name="Barry K.W."/>
            <person name="Haridas S."/>
            <person name="Chen C."/>
            <person name="Bauer D."/>
            <person name="Andreopoulos W."/>
            <person name="Pangilinan J."/>
            <person name="LaButti K."/>
            <person name="Riley R."/>
            <person name="Lipzen A."/>
            <person name="Clum A."/>
            <person name="Drula E."/>
            <person name="Henrissat B."/>
            <person name="Kohler A."/>
            <person name="Grigoriev I.V."/>
            <person name="Martin F.M."/>
            <person name="Hacquard S."/>
        </authorList>
    </citation>
    <scope>NUCLEOTIDE SEQUENCE</scope>
    <source>
        <strain evidence="2">MPI-CAGE-CH-0235</strain>
    </source>
</reference>